<feature type="compositionally biased region" description="Low complexity" evidence="2">
    <location>
        <begin position="657"/>
        <end position="681"/>
    </location>
</feature>
<feature type="domain" description="HNH nuclease" evidence="3">
    <location>
        <begin position="506"/>
        <end position="557"/>
    </location>
</feature>
<gene>
    <name evidence="4" type="ORF">EG850_11975</name>
</gene>
<dbReference type="InterPro" id="IPR003870">
    <property type="entry name" value="DUF222"/>
</dbReference>
<dbReference type="AlphaFoldDB" id="A0A3P3VYJ6"/>
<dbReference type="Pfam" id="PF02720">
    <property type="entry name" value="DUF222"/>
    <property type="match status" value="2"/>
</dbReference>
<keyword evidence="4" id="KW-0378">Hydrolase</keyword>
<evidence type="ECO:0000313" key="5">
    <source>
        <dbReference type="Proteomes" id="UP000274391"/>
    </source>
</evidence>
<dbReference type="GO" id="GO:0008270">
    <property type="term" value="F:zinc ion binding"/>
    <property type="evidence" value="ECO:0007669"/>
    <property type="project" value="InterPro"/>
</dbReference>
<reference evidence="4 5" key="1">
    <citation type="submission" date="2018-11" db="EMBL/GenBank/DDBJ databases">
        <title>YIM 102482-1 draft genome.</title>
        <authorList>
            <person name="Li G."/>
            <person name="Jiang Y."/>
        </authorList>
    </citation>
    <scope>NUCLEOTIDE SEQUENCE [LARGE SCALE GENOMIC DNA]</scope>
    <source>
        <strain evidence="4 5">YIM 102482-1</strain>
    </source>
</reference>
<dbReference type="GO" id="GO:0004519">
    <property type="term" value="F:endonuclease activity"/>
    <property type="evidence" value="ECO:0007669"/>
    <property type="project" value="UniProtKB-KW"/>
</dbReference>
<comment type="similarity">
    <text evidence="1">Belongs to the Rv1128c/1148c/1588c/1702c/1945/3466 family.</text>
</comment>
<dbReference type="Pfam" id="PF01844">
    <property type="entry name" value="HNH"/>
    <property type="match status" value="1"/>
</dbReference>
<dbReference type="Proteomes" id="UP000274391">
    <property type="component" value="Unassembled WGS sequence"/>
</dbReference>
<organism evidence="4 5">
    <name type="scientific">Gulosibacter macacae</name>
    <dbReference type="NCBI Taxonomy" id="2488791"/>
    <lineage>
        <taxon>Bacteria</taxon>
        <taxon>Bacillati</taxon>
        <taxon>Actinomycetota</taxon>
        <taxon>Actinomycetes</taxon>
        <taxon>Micrococcales</taxon>
        <taxon>Microbacteriaceae</taxon>
        <taxon>Gulosibacter</taxon>
    </lineage>
</organism>
<protein>
    <submittedName>
        <fullName evidence="4">HNH endonuclease</fullName>
    </submittedName>
</protein>
<dbReference type="SMART" id="SM00507">
    <property type="entry name" value="HNHc"/>
    <property type="match status" value="1"/>
</dbReference>
<sequence>MTTVTTATDQQGRFLSDRIRDYDDAWQAGAPLGLSGELVGDAALLTDAQLVDVLHAAGVLRRQVDGVIAALAGEIASRVTVQESHPIARERGHRSTCELVEYEIGVPRGEARRFIEVGANCAGETWLSGERAPANTPHVAEAIGEGRIGLAAAAEIVEFNDRVSRVVPIDDVQVAEAVLVDLAAEVTLRELKKAIQHSEALIDPDGLEPKIERQRQARALRFGTDAQGMVTLSGKLDPETAAPIRAVIDALVTHQLRSARGSNVTLATYPPHRGRHRQEDKAAVSRADAVAGLAGNCASALGESPEGIADEIGSHDLERPSWAFGPPEHARHTEPTVRIEHAEHPDAPTTSSSWVSESRSAQSSLVDGVVSAPSAAGVRFVPTESLNEAGSSSGTAGVEHRSIPQLQADALATLCRHALGCDAAELAGTSSTTVVVRMPLEAVIDSTSTTDGTAVGPSHCEIDGHGPIDVSTARKMAASAGIIPLVLGGDSEVLNLGRSRRFFTPAQRLALVERDGGCAFCGLPPGMAEAHHIKWWTRDHGPTDLSNGILLCTTCHHRIHHDWDVHIVPDPEREGSGNGSGGTVWFVPNGMVDSRQTPRLGGRKRFDPAFRQAHPPTPLPPTPKIPPRVVQTRASATPPPSEGPWGSAHHPARDGVAPATVPAPALAPATAPAPFVASSAAAHERARSTTSRHTTSRHTTMRTLEWTKSREPTRSPRLVSSILSPDELAEERARQVLASQFSVIRSRYPRLPRGLRLMRLTTARTTTPLPVRRLRRAARFSDRQ</sequence>
<evidence type="ECO:0000256" key="2">
    <source>
        <dbReference type="SAM" id="MobiDB-lite"/>
    </source>
</evidence>
<comment type="caution">
    <text evidence="4">The sequence shown here is derived from an EMBL/GenBank/DDBJ whole genome shotgun (WGS) entry which is preliminary data.</text>
</comment>
<feature type="region of interest" description="Disordered" evidence="2">
    <location>
        <begin position="585"/>
        <end position="714"/>
    </location>
</feature>
<accession>A0A3P3VYJ6</accession>
<dbReference type="OrthoDB" id="5177627at2"/>
<dbReference type="CDD" id="cd00085">
    <property type="entry name" value="HNHc"/>
    <property type="match status" value="1"/>
</dbReference>
<feature type="compositionally biased region" description="Pro residues" evidence="2">
    <location>
        <begin position="615"/>
        <end position="626"/>
    </location>
</feature>
<keyword evidence="5" id="KW-1185">Reference proteome</keyword>
<evidence type="ECO:0000259" key="3">
    <source>
        <dbReference type="SMART" id="SM00507"/>
    </source>
</evidence>
<feature type="region of interest" description="Disordered" evidence="2">
    <location>
        <begin position="263"/>
        <end position="285"/>
    </location>
</feature>
<dbReference type="Gene3D" id="1.10.30.50">
    <property type="match status" value="1"/>
</dbReference>
<evidence type="ECO:0000256" key="1">
    <source>
        <dbReference type="ARBA" id="ARBA00023450"/>
    </source>
</evidence>
<keyword evidence="4" id="KW-0255">Endonuclease</keyword>
<name>A0A3P3VYJ6_9MICO</name>
<dbReference type="InterPro" id="IPR003615">
    <property type="entry name" value="HNH_nuc"/>
</dbReference>
<dbReference type="EMBL" id="RQVS01000019">
    <property type="protein sequence ID" value="RRJ85753.1"/>
    <property type="molecule type" value="Genomic_DNA"/>
</dbReference>
<dbReference type="InterPro" id="IPR002711">
    <property type="entry name" value="HNH"/>
</dbReference>
<feature type="compositionally biased region" description="Basic and acidic residues" evidence="2">
    <location>
        <begin position="705"/>
        <end position="714"/>
    </location>
</feature>
<evidence type="ECO:0000313" key="4">
    <source>
        <dbReference type="EMBL" id="RRJ85753.1"/>
    </source>
</evidence>
<dbReference type="GO" id="GO:0003676">
    <property type="term" value="F:nucleic acid binding"/>
    <property type="evidence" value="ECO:0007669"/>
    <property type="project" value="InterPro"/>
</dbReference>
<keyword evidence="4" id="KW-0540">Nuclease</keyword>
<proteinExistence type="inferred from homology"/>